<dbReference type="InterPro" id="IPR002885">
    <property type="entry name" value="PPR_rpt"/>
</dbReference>
<dbReference type="Proteomes" id="UP001157418">
    <property type="component" value="Unassembled WGS sequence"/>
</dbReference>
<dbReference type="GO" id="GO:0008270">
    <property type="term" value="F:zinc ion binding"/>
    <property type="evidence" value="ECO:0007669"/>
    <property type="project" value="InterPro"/>
</dbReference>
<gene>
    <name evidence="5" type="ORF">LVIROSA_LOCUS28316</name>
</gene>
<dbReference type="NCBIfam" id="TIGR00756">
    <property type="entry name" value="PPR"/>
    <property type="match status" value="3"/>
</dbReference>
<reference evidence="5 6" key="1">
    <citation type="submission" date="2022-01" db="EMBL/GenBank/DDBJ databases">
        <authorList>
            <person name="Xiong W."/>
            <person name="Schranz E."/>
        </authorList>
    </citation>
    <scope>NUCLEOTIDE SEQUENCE [LARGE SCALE GENOMIC DNA]</scope>
</reference>
<accession>A0AAU9NX43</accession>
<dbReference type="InterPro" id="IPR032867">
    <property type="entry name" value="DYW_dom"/>
</dbReference>
<comment type="caution">
    <text evidence="5">The sequence shown here is derived from an EMBL/GenBank/DDBJ whole genome shotgun (WGS) entry which is preliminary data.</text>
</comment>
<dbReference type="Pfam" id="PF14432">
    <property type="entry name" value="DYW_deaminase"/>
    <property type="match status" value="1"/>
</dbReference>
<evidence type="ECO:0000256" key="1">
    <source>
        <dbReference type="ARBA" id="ARBA00006643"/>
    </source>
</evidence>
<protein>
    <recommendedName>
        <fullName evidence="4">DYW domain-containing protein</fullName>
    </recommendedName>
</protein>
<feature type="repeat" description="PPR" evidence="3">
    <location>
        <begin position="319"/>
        <end position="353"/>
    </location>
</feature>
<evidence type="ECO:0000313" key="6">
    <source>
        <dbReference type="Proteomes" id="UP001157418"/>
    </source>
</evidence>
<dbReference type="InterPro" id="IPR011990">
    <property type="entry name" value="TPR-like_helical_dom_sf"/>
</dbReference>
<dbReference type="GO" id="GO:0003723">
    <property type="term" value="F:RNA binding"/>
    <property type="evidence" value="ECO:0007669"/>
    <property type="project" value="InterPro"/>
</dbReference>
<dbReference type="AlphaFoldDB" id="A0AAU9NX43"/>
<keyword evidence="6" id="KW-1185">Reference proteome</keyword>
<organism evidence="5 6">
    <name type="scientific">Lactuca virosa</name>
    <dbReference type="NCBI Taxonomy" id="75947"/>
    <lineage>
        <taxon>Eukaryota</taxon>
        <taxon>Viridiplantae</taxon>
        <taxon>Streptophyta</taxon>
        <taxon>Embryophyta</taxon>
        <taxon>Tracheophyta</taxon>
        <taxon>Spermatophyta</taxon>
        <taxon>Magnoliopsida</taxon>
        <taxon>eudicotyledons</taxon>
        <taxon>Gunneridae</taxon>
        <taxon>Pentapetalae</taxon>
        <taxon>asterids</taxon>
        <taxon>campanulids</taxon>
        <taxon>Asterales</taxon>
        <taxon>Asteraceae</taxon>
        <taxon>Cichorioideae</taxon>
        <taxon>Cichorieae</taxon>
        <taxon>Lactucinae</taxon>
        <taxon>Lactuca</taxon>
    </lineage>
</organism>
<comment type="similarity">
    <text evidence="1">Belongs to the PPR family. PCMP-H subfamily.</text>
</comment>
<evidence type="ECO:0000256" key="3">
    <source>
        <dbReference type="PROSITE-ProRule" id="PRU00708"/>
    </source>
</evidence>
<dbReference type="InterPro" id="IPR046960">
    <property type="entry name" value="PPR_At4g14850-like_plant"/>
</dbReference>
<sequence>MSARRDFDQMNKQNVVSWSDDLISGKFPKGLAFRFLRTYKSKWVSKRDRDFRLNHYKSALVLTSCIIVEDVFLGRQWHGYLLKSGLECHPYVKTPLVHLYRMLSDVVGAVEVLVSIPQTDTSTYNMFVVEKGFLDEALNIIRKMMADDMVWNKTTYIGMFGLCARLKYSELGNQVHNKLLKSDVELDVSVCNAMVKMYRNCGNVGDALNVLRAYKARDMVSWTTMMHGSSDYEFFEASIKLFSKMQHDNVVPDESTFCVILDASAQLFSMSLGNLFHAFAEKTGFKGDKKVQDALISMYLRTGDIKAAEKVFFSMTTDDIRTWDMMICGYRLHGFGNESLALFQEMLESGELDPTYATFVAVLSACGQLGLVEEGFYYFYELMKQKGIEPDSVHYTCIMKILIKAGQPDEAFNFMASTPLIKFDSYAWKIMLNAPHVDKNNMVTRLADLVPDEWLADEKEALQSFGAANLTELTKIVRDRNKEPELSWVEVKRQTHKFVSLVSGDPEFAKHHKIIKSLFASIKADAGNVVEDSCDGYHSEKLAVAYALLNAHDMAPIFIIKASGKMCDDCHSFMKLISKVKKRLITVRDDRYFHHFQDGSCSCADYFG</sequence>
<proteinExistence type="inferred from homology"/>
<dbReference type="Pfam" id="PF01535">
    <property type="entry name" value="PPR"/>
    <property type="match status" value="5"/>
</dbReference>
<feature type="domain" description="DYW" evidence="4">
    <location>
        <begin position="537"/>
        <end position="607"/>
    </location>
</feature>
<evidence type="ECO:0000256" key="2">
    <source>
        <dbReference type="ARBA" id="ARBA00022737"/>
    </source>
</evidence>
<dbReference type="GO" id="GO:0009451">
    <property type="term" value="P:RNA modification"/>
    <property type="evidence" value="ECO:0007669"/>
    <property type="project" value="InterPro"/>
</dbReference>
<evidence type="ECO:0000259" key="4">
    <source>
        <dbReference type="Pfam" id="PF14432"/>
    </source>
</evidence>
<dbReference type="GO" id="GO:0099402">
    <property type="term" value="P:plant organ development"/>
    <property type="evidence" value="ECO:0007669"/>
    <property type="project" value="UniProtKB-ARBA"/>
</dbReference>
<feature type="repeat" description="PPR" evidence="3">
    <location>
        <begin position="218"/>
        <end position="252"/>
    </location>
</feature>
<name>A0AAU9NX43_9ASTR</name>
<evidence type="ECO:0000313" key="5">
    <source>
        <dbReference type="EMBL" id="CAH1442321.1"/>
    </source>
</evidence>
<keyword evidence="2" id="KW-0677">Repeat</keyword>
<dbReference type="EMBL" id="CAKMRJ010005412">
    <property type="protein sequence ID" value="CAH1442321.1"/>
    <property type="molecule type" value="Genomic_DNA"/>
</dbReference>
<dbReference type="PROSITE" id="PS51375">
    <property type="entry name" value="PPR"/>
    <property type="match status" value="3"/>
</dbReference>
<dbReference type="Gene3D" id="1.25.40.10">
    <property type="entry name" value="Tetratricopeptide repeat domain"/>
    <property type="match status" value="2"/>
</dbReference>
<feature type="repeat" description="PPR" evidence="3">
    <location>
        <begin position="355"/>
        <end position="390"/>
    </location>
</feature>
<dbReference type="FunFam" id="1.25.40.10:FF:000158">
    <property type="entry name" value="pentatricopeptide repeat-containing protein At2g33680"/>
    <property type="match status" value="1"/>
</dbReference>
<dbReference type="PANTHER" id="PTHR47926:SF385">
    <property type="entry name" value="DYW DOMAIN-CONTAINING PROTEIN"/>
    <property type="match status" value="1"/>
</dbReference>
<dbReference type="PANTHER" id="PTHR47926">
    <property type="entry name" value="PENTATRICOPEPTIDE REPEAT-CONTAINING PROTEIN"/>
    <property type="match status" value="1"/>
</dbReference>